<keyword evidence="2" id="KW-1185">Reference proteome</keyword>
<reference evidence="1 2" key="1">
    <citation type="submission" date="2016-10" db="EMBL/GenBank/DDBJ databases">
        <authorList>
            <person name="de Groot N.N."/>
        </authorList>
    </citation>
    <scope>NUCLEOTIDE SEQUENCE [LARGE SCALE GENOMIC DNA]</scope>
    <source>
        <strain evidence="1 2">CBS 141442</strain>
    </source>
</reference>
<gene>
    <name evidence="1" type="ORF">SAMEA4029010_CIC11G00000003719</name>
</gene>
<dbReference type="Proteomes" id="UP000182334">
    <property type="component" value="Chromosome I"/>
</dbReference>
<organism evidence="1 2">
    <name type="scientific">Sungouiella intermedia</name>
    <dbReference type="NCBI Taxonomy" id="45354"/>
    <lineage>
        <taxon>Eukaryota</taxon>
        <taxon>Fungi</taxon>
        <taxon>Dikarya</taxon>
        <taxon>Ascomycota</taxon>
        <taxon>Saccharomycotina</taxon>
        <taxon>Pichiomycetes</taxon>
        <taxon>Metschnikowiaceae</taxon>
        <taxon>Sungouiella</taxon>
    </lineage>
</organism>
<dbReference type="OrthoDB" id="4091573at2759"/>
<sequence length="309" mass="34348">MTTIFVSHRSALVAYLVAAALKLHFRHRTLRIVIVELFDKSTPTDNRPYCGTSTVSNLRLARWSFLHKMLLAQVLAPLLLFAESVHVHETGPPRLSPDKPIWAQYLTVVALGGNPERFLALFYLPQLLERTLAVFLAESPNVSFLSVQSHQNIPSVIRSMSGNTGAGSPDIWLHFGAGDVNNRSSNLDILANSTLCGLALKNGEHSSNSWQRTGGLSFDINRALPNAVLWLPLFKGAAGMFSEPIFLQQVHLDSRIVSVSVNPLNLNLHEETFASRHDLLYGLKTCDFVLGVVDNMFDRYNLDLTPHRL</sequence>
<dbReference type="AlphaFoldDB" id="A0A1L0B9F5"/>
<proteinExistence type="predicted"/>
<dbReference type="EMBL" id="LT635756">
    <property type="protein sequence ID" value="SGZ46928.1"/>
    <property type="molecule type" value="Genomic_DNA"/>
</dbReference>
<evidence type="ECO:0000313" key="1">
    <source>
        <dbReference type="EMBL" id="SGZ46928.1"/>
    </source>
</evidence>
<accession>A0A1L0B9F5</accession>
<protein>
    <submittedName>
        <fullName evidence="1">CIC11C00000003719</fullName>
    </submittedName>
</protein>
<name>A0A1L0B9F5_9ASCO</name>
<evidence type="ECO:0000313" key="2">
    <source>
        <dbReference type="Proteomes" id="UP000182334"/>
    </source>
</evidence>